<dbReference type="EMBL" id="LC066371">
    <property type="protein sequence ID" value="BAT26228.1"/>
    <property type="molecule type" value="Genomic_DNA"/>
</dbReference>
<evidence type="ECO:0000256" key="1">
    <source>
        <dbReference type="SAM" id="SignalP"/>
    </source>
</evidence>
<sequence length="334" mass="35950">MSKWKRTISAIALAAATIVGGPSAASAEEIRIAAGTGILFAPFHVMKEAGLIEKHAEALGVDLEPEYLSFPSGSAVTDALISGNVDIIGVGLSNALLLWSRTRGDIKSIAAVSGTESVLVTKDPAVQSLADFKPTNRISVTSLRVSNQAIYLQMALDKEFGEPNRLDAMMVQLGFTDAVQAMVTPNGAIDTMFAGPPYYQQLLAMEGMHPVLSTLDVAGPTTNLMAVARTAWHDESEQERQVFLAALAEAQEIINTDPQRASELYLASTQERFDPAEFAQMLSDDGNIFQSLPKGTFQTAAFMAKIGLIREAPADWRDYFFDDLKGREGSTEAD</sequence>
<reference evidence="2" key="1">
    <citation type="journal article" date="2015" name="Proc. Natl. Acad. Sci. U.S.A.">
        <title>Bacterial clade with the ribosomal RNA operon on a small plasmid rather than the chromosome.</title>
        <authorList>
            <person name="Anda M."/>
            <person name="Ohtsubo Y."/>
            <person name="Okubo T."/>
            <person name="Sugawara M."/>
            <person name="Nagata Y."/>
            <person name="Tsuda M."/>
            <person name="Minamisawa K."/>
            <person name="Mitsui H."/>
        </authorList>
    </citation>
    <scope>NUCLEOTIDE SEQUENCE</scope>
    <source>
        <strain evidence="2">DSM 21988</strain>
    </source>
</reference>
<dbReference type="SUPFAM" id="SSF53850">
    <property type="entry name" value="Periplasmic binding protein-like II"/>
    <property type="match status" value="1"/>
</dbReference>
<accession>A0A0P0YXK3</accession>
<dbReference type="PANTHER" id="PTHR30024:SF2">
    <property type="entry name" value="ABC TRANSPORTER SUBSTRATE-BINDING PROTEIN"/>
    <property type="match status" value="1"/>
</dbReference>
<dbReference type="Pfam" id="PF13379">
    <property type="entry name" value="NMT1_2"/>
    <property type="match status" value="1"/>
</dbReference>
<feature type="chain" id="PRO_5006057857" evidence="1">
    <location>
        <begin position="28"/>
        <end position="334"/>
    </location>
</feature>
<protein>
    <submittedName>
        <fullName evidence="2">Putative ABC transporter, substrate-binding protein</fullName>
    </submittedName>
</protein>
<dbReference type="Gene3D" id="3.40.190.10">
    <property type="entry name" value="Periplasmic binding protein-like II"/>
    <property type="match status" value="2"/>
</dbReference>
<dbReference type="PANTHER" id="PTHR30024">
    <property type="entry name" value="ALIPHATIC SULFONATES-BINDING PROTEIN-RELATED"/>
    <property type="match status" value="1"/>
</dbReference>
<dbReference type="AlphaFoldDB" id="A0A0P0YXK3"/>
<name>A0A0P0YXK3_9HYPH</name>
<proteinExistence type="predicted"/>
<evidence type="ECO:0000313" key="2">
    <source>
        <dbReference type="EMBL" id="BAT26228.1"/>
    </source>
</evidence>
<keyword evidence="1" id="KW-0732">Signal</keyword>
<feature type="signal peptide" evidence="1">
    <location>
        <begin position="1"/>
        <end position="27"/>
    </location>
</feature>
<organism evidence="2">
    <name type="scientific">Aureimonas altamirensis</name>
    <dbReference type="NCBI Taxonomy" id="370622"/>
    <lineage>
        <taxon>Bacteria</taxon>
        <taxon>Pseudomonadati</taxon>
        <taxon>Pseudomonadota</taxon>
        <taxon>Alphaproteobacteria</taxon>
        <taxon>Hyphomicrobiales</taxon>
        <taxon>Aurantimonadaceae</taxon>
        <taxon>Aureimonas</taxon>
    </lineage>
</organism>